<name>A0AC58S5Z7_TOBAC</name>
<evidence type="ECO:0000313" key="1">
    <source>
        <dbReference type="Proteomes" id="UP000790787"/>
    </source>
</evidence>
<sequence>MEDYYEHLNIVDEAAKIRAATMYLIDTAMLWWRRKKTEMEKGTCSIQTWEQFKSELKRQLYPQNVVNEARRKLRELKQTTSIREYVKEFTKLILQIPNMSGEDVLFYFMDGLQNWAKQELQRRQVKDVDEAIAVAESLTDFRTEAPSQGTPRANPSDLEEIVHIETKASKLLAPIVIPKEKATTILTGATAERRQEGAAQTDIQAGEAATQGRQNVAHLGHMMLGALLTKEPALKQVTRDKPDLAQMGQTLLGAVMGKEPRLKQKGSLFVDAKLNGQPVRIMVDTGATHNFVTEAKARSLGLTFSPSSSLLKTVNANLTNVNGVAHNVQLNLGAWQGSIVKGFKRGEATFLAAVTEINEVKVDETLPPCVQQVLDENKDVMPEELPKCLPLRREVDHQIELIPGAKPPAMGPYRMAPPELEELRKQLKELLEAGHVRPSKAPFGAPVLFQKKQDGSLRLCIDYRALNKVTVKNKYPIPLIADLFDRLGQAKAFEGLKSAITEEPVLALPDFSEVFEVHTDAFDFAIGGVLMQEGHPIAFESRKLNDAERRYTVQEKEMTAVVHCLRTWRHYLLGAPFVVKTDNVATSYFQSQKKLSPKQARWQDFLAEFDYSLEYKPGKANVVADALSRKAVLAPIVSTTNNDILDAIKEGM</sequence>
<dbReference type="RefSeq" id="XP_075080412.1">
    <property type="nucleotide sequence ID" value="XM_075224311.1"/>
</dbReference>
<protein>
    <submittedName>
        <fullName evidence="2">Uncharacterized protein LOC142165922</fullName>
    </submittedName>
</protein>
<keyword evidence="1" id="KW-1185">Reference proteome</keyword>
<gene>
    <name evidence="2" type="primary">LOC142165922</name>
</gene>
<reference evidence="1" key="1">
    <citation type="journal article" date="2014" name="Nat. Commun.">
        <title>The tobacco genome sequence and its comparison with those of tomato and potato.</title>
        <authorList>
            <person name="Sierro N."/>
            <person name="Battey J.N."/>
            <person name="Ouadi S."/>
            <person name="Bakaher N."/>
            <person name="Bovet L."/>
            <person name="Willig A."/>
            <person name="Goepfert S."/>
            <person name="Peitsch M.C."/>
            <person name="Ivanov N.V."/>
        </authorList>
    </citation>
    <scope>NUCLEOTIDE SEQUENCE [LARGE SCALE GENOMIC DNA]</scope>
</reference>
<proteinExistence type="predicted"/>
<dbReference type="Proteomes" id="UP000790787">
    <property type="component" value="Chromosome 11"/>
</dbReference>
<evidence type="ECO:0000313" key="2">
    <source>
        <dbReference type="RefSeq" id="XP_075080412.1"/>
    </source>
</evidence>
<organism evidence="1 2">
    <name type="scientific">Nicotiana tabacum</name>
    <name type="common">Common tobacco</name>
    <dbReference type="NCBI Taxonomy" id="4097"/>
    <lineage>
        <taxon>Eukaryota</taxon>
        <taxon>Viridiplantae</taxon>
        <taxon>Streptophyta</taxon>
        <taxon>Embryophyta</taxon>
        <taxon>Tracheophyta</taxon>
        <taxon>Spermatophyta</taxon>
        <taxon>Magnoliopsida</taxon>
        <taxon>eudicotyledons</taxon>
        <taxon>Gunneridae</taxon>
        <taxon>Pentapetalae</taxon>
        <taxon>asterids</taxon>
        <taxon>lamiids</taxon>
        <taxon>Solanales</taxon>
        <taxon>Solanaceae</taxon>
        <taxon>Nicotianoideae</taxon>
        <taxon>Nicotianeae</taxon>
        <taxon>Nicotiana</taxon>
    </lineage>
</organism>
<reference evidence="2" key="2">
    <citation type="submission" date="2025-08" db="UniProtKB">
        <authorList>
            <consortium name="RefSeq"/>
        </authorList>
    </citation>
    <scope>IDENTIFICATION</scope>
    <source>
        <tissue evidence="2">Leaf</tissue>
    </source>
</reference>
<accession>A0AC58S5Z7</accession>